<keyword evidence="6 8" id="KW-1133">Transmembrane helix</keyword>
<dbReference type="Proteomes" id="UP000277766">
    <property type="component" value="Unassembled WGS sequence"/>
</dbReference>
<evidence type="ECO:0000256" key="7">
    <source>
        <dbReference type="ARBA" id="ARBA00023136"/>
    </source>
</evidence>
<keyword evidence="7 8" id="KW-0472">Membrane</keyword>
<feature type="transmembrane region" description="Helical" evidence="8">
    <location>
        <begin position="12"/>
        <end position="31"/>
    </location>
</feature>
<dbReference type="InterPro" id="IPR036458">
    <property type="entry name" value="Na:dicarbo_symporter_sf"/>
</dbReference>
<accession>A0A3S0L6U9</accession>
<feature type="transmembrane region" description="Helical" evidence="8">
    <location>
        <begin position="329"/>
        <end position="350"/>
    </location>
</feature>
<evidence type="ECO:0000256" key="6">
    <source>
        <dbReference type="ARBA" id="ARBA00022989"/>
    </source>
</evidence>
<keyword evidence="2" id="KW-0813">Transport</keyword>
<evidence type="ECO:0000256" key="4">
    <source>
        <dbReference type="ARBA" id="ARBA00022692"/>
    </source>
</evidence>
<name>A0A3S0L6U9_9DEIO</name>
<evidence type="ECO:0000313" key="10">
    <source>
        <dbReference type="Proteomes" id="UP000277766"/>
    </source>
</evidence>
<evidence type="ECO:0000256" key="2">
    <source>
        <dbReference type="ARBA" id="ARBA00022448"/>
    </source>
</evidence>
<dbReference type="GO" id="GO:0005886">
    <property type="term" value="C:plasma membrane"/>
    <property type="evidence" value="ECO:0007669"/>
    <property type="project" value="UniProtKB-SubCell"/>
</dbReference>
<comment type="caution">
    <text evidence="9">The sequence shown here is derived from an EMBL/GenBank/DDBJ whole genome shotgun (WGS) entry which is preliminary data.</text>
</comment>
<dbReference type="FunFam" id="1.10.3860.10:FF:000001">
    <property type="entry name" value="C4-dicarboxylate transport protein"/>
    <property type="match status" value="1"/>
</dbReference>
<keyword evidence="3" id="KW-1003">Cell membrane</keyword>
<dbReference type="Gene3D" id="1.10.3860.10">
    <property type="entry name" value="Sodium:dicarboxylate symporter"/>
    <property type="match status" value="1"/>
</dbReference>
<sequence>MTAWRNLSLSAQILIALIAGLIVGLIFNVLAPGLPILNTINEQVFGTIGSLFLSALQLLVVPLVLVSLVVGTTALSDPAKLGRLGLGTMIFYLATTALAIVTALIAANIIDPGRGLTFSPAENYEAPVPPPVKDVLINIIPKNPIGALADGNMLQIIVFAILLGLAMMLAGKSGERIKAAFEDWNHVIMQLVNIVMLFAPLGVFALMASVIARLGLESLGSLAAYFMTVFGVLMIHLFITYPLILKLFTGLNPLTFLQKMRPAMLFAFSTSSSNATIPVNLRTAREALGIPNQVSSFTIPLGATINMDGTAIMQGVAVIFIAQTMGVDLTLAQLGTVVVMAVLASIGTAGVPGVGLVMLATVLTQVGLPVEGIAMIIGIDRLLDMTRTAVNITGDAAVSTIMAKREGVLDVAMYNDPAAQVELDADELGKEHGPPRTEIPS</sequence>
<evidence type="ECO:0000313" key="9">
    <source>
        <dbReference type="EMBL" id="RTR28326.1"/>
    </source>
</evidence>
<evidence type="ECO:0000256" key="8">
    <source>
        <dbReference type="SAM" id="Phobius"/>
    </source>
</evidence>
<dbReference type="GO" id="GO:0015293">
    <property type="term" value="F:symporter activity"/>
    <property type="evidence" value="ECO:0007669"/>
    <property type="project" value="UniProtKB-KW"/>
</dbReference>
<dbReference type="EMBL" id="RXPE01000007">
    <property type="protein sequence ID" value="RTR28326.1"/>
    <property type="molecule type" value="Genomic_DNA"/>
</dbReference>
<organism evidence="9 10">
    <name type="scientific">Deinococcus radiophilus</name>
    <dbReference type="NCBI Taxonomy" id="32062"/>
    <lineage>
        <taxon>Bacteria</taxon>
        <taxon>Thermotogati</taxon>
        <taxon>Deinococcota</taxon>
        <taxon>Deinococci</taxon>
        <taxon>Deinococcales</taxon>
        <taxon>Deinococcaceae</taxon>
        <taxon>Deinococcus</taxon>
    </lineage>
</organism>
<feature type="transmembrane region" description="Helical" evidence="8">
    <location>
        <begin position="51"/>
        <end position="72"/>
    </location>
</feature>
<evidence type="ECO:0000256" key="5">
    <source>
        <dbReference type="ARBA" id="ARBA00022847"/>
    </source>
</evidence>
<keyword evidence="4 8" id="KW-0812">Transmembrane</keyword>
<dbReference type="InterPro" id="IPR001991">
    <property type="entry name" value="Na-dicarboxylate_symporter"/>
</dbReference>
<evidence type="ECO:0000256" key="1">
    <source>
        <dbReference type="ARBA" id="ARBA00004651"/>
    </source>
</evidence>
<dbReference type="PANTHER" id="PTHR42865">
    <property type="entry name" value="PROTON/GLUTAMATE-ASPARTATE SYMPORTER"/>
    <property type="match status" value="1"/>
</dbReference>
<dbReference type="SUPFAM" id="SSF118215">
    <property type="entry name" value="Proton glutamate symport protein"/>
    <property type="match status" value="1"/>
</dbReference>
<dbReference type="AlphaFoldDB" id="A0A3S0L6U9"/>
<dbReference type="OrthoDB" id="7778689at2"/>
<proteinExistence type="predicted"/>
<feature type="transmembrane region" description="Helical" evidence="8">
    <location>
        <begin position="356"/>
        <end position="379"/>
    </location>
</feature>
<keyword evidence="10" id="KW-1185">Reference proteome</keyword>
<comment type="subcellular location">
    <subcellularLocation>
        <location evidence="1">Cell membrane</location>
        <topology evidence="1">Multi-pass membrane protein</topology>
    </subcellularLocation>
</comment>
<feature type="transmembrane region" description="Helical" evidence="8">
    <location>
        <begin position="191"/>
        <end position="216"/>
    </location>
</feature>
<feature type="transmembrane region" description="Helical" evidence="8">
    <location>
        <begin position="84"/>
        <end position="110"/>
    </location>
</feature>
<dbReference type="PANTHER" id="PTHR42865:SF7">
    <property type="entry name" value="PROTON_GLUTAMATE-ASPARTATE SYMPORTER"/>
    <property type="match status" value="1"/>
</dbReference>
<dbReference type="RefSeq" id="WP_126351718.1">
    <property type="nucleotide sequence ID" value="NZ_CP086380.1"/>
</dbReference>
<feature type="transmembrane region" description="Helical" evidence="8">
    <location>
        <begin position="153"/>
        <end position="170"/>
    </location>
</feature>
<reference evidence="9 10" key="1">
    <citation type="submission" date="2018-12" db="EMBL/GenBank/DDBJ databases">
        <title>Deinococcus radiophilus ATCC 27603 genome sequencing and assembly.</title>
        <authorList>
            <person name="Maclea K.S."/>
            <person name="Maynard C.R."/>
        </authorList>
    </citation>
    <scope>NUCLEOTIDE SEQUENCE [LARGE SCALE GENOMIC DNA]</scope>
    <source>
        <strain evidence="9 10">ATCC 27603</strain>
    </source>
</reference>
<gene>
    <name evidence="9" type="ORF">EJ104_05295</name>
</gene>
<dbReference type="Pfam" id="PF00375">
    <property type="entry name" value="SDF"/>
    <property type="match status" value="1"/>
</dbReference>
<evidence type="ECO:0000256" key="3">
    <source>
        <dbReference type="ARBA" id="ARBA00022475"/>
    </source>
</evidence>
<protein>
    <submittedName>
        <fullName evidence="9">Dicarboxylate/amino acid:cation symporter</fullName>
    </submittedName>
</protein>
<dbReference type="GO" id="GO:0006835">
    <property type="term" value="P:dicarboxylic acid transport"/>
    <property type="evidence" value="ECO:0007669"/>
    <property type="project" value="TreeGrafter"/>
</dbReference>
<dbReference type="PRINTS" id="PR00173">
    <property type="entry name" value="EDTRNSPORT"/>
</dbReference>
<keyword evidence="5" id="KW-0769">Symport</keyword>
<feature type="transmembrane region" description="Helical" evidence="8">
    <location>
        <begin position="222"/>
        <end position="243"/>
    </location>
</feature>